<dbReference type="InterPro" id="IPR007560">
    <property type="entry name" value="Restrct_endonuc_IV_Mrr"/>
</dbReference>
<feature type="domain" description="Restriction endonuclease type IV Mrr" evidence="2">
    <location>
        <begin position="76"/>
        <end position="182"/>
    </location>
</feature>
<dbReference type="SUPFAM" id="SSF52980">
    <property type="entry name" value="Restriction endonuclease-like"/>
    <property type="match status" value="1"/>
</dbReference>
<dbReference type="RefSeq" id="WP_232454590.1">
    <property type="nucleotide sequence ID" value="NZ_LQWZ01000033.1"/>
</dbReference>
<evidence type="ECO:0000256" key="1">
    <source>
        <dbReference type="SAM" id="Phobius"/>
    </source>
</evidence>
<feature type="transmembrane region" description="Helical" evidence="1">
    <location>
        <begin position="39"/>
        <end position="56"/>
    </location>
</feature>
<dbReference type="InterPro" id="IPR011335">
    <property type="entry name" value="Restrct_endonuc-II-like"/>
</dbReference>
<sequence length="185" mass="21155">MKYKNEADTLFDKTLLGLMGFLIVSHFVLPLVIQPRDDFFIIIVIIIISVAVYVYFRSDGQNVKKRKFLQSDIKEIDTMQKVEFKLYVEELFKNMGYKVNLIGDYGADLLLKKDGKSIAVQVKKYSKTVGVTSVQQVFSAKTYYKANEAWVVTNNTFTKNACDLAKKSGVKLVDRGQLIHFMSKI</sequence>
<protein>
    <recommendedName>
        <fullName evidence="2">Restriction endonuclease type IV Mrr domain-containing protein</fullName>
    </recommendedName>
</protein>
<evidence type="ECO:0000313" key="3">
    <source>
        <dbReference type="EMBL" id="OAH54558.1"/>
    </source>
</evidence>
<dbReference type="InterPro" id="IPR011856">
    <property type="entry name" value="tRNA_endonuc-like_dom_sf"/>
</dbReference>
<accession>A0A177KM96</accession>
<evidence type="ECO:0000259" key="2">
    <source>
        <dbReference type="Pfam" id="PF04471"/>
    </source>
</evidence>
<dbReference type="GO" id="GO:0009307">
    <property type="term" value="P:DNA restriction-modification system"/>
    <property type="evidence" value="ECO:0007669"/>
    <property type="project" value="InterPro"/>
</dbReference>
<comment type="caution">
    <text evidence="3">The sequence shown here is derived from an EMBL/GenBank/DDBJ whole genome shotgun (WGS) entry which is preliminary data.</text>
</comment>
<dbReference type="AlphaFoldDB" id="A0A177KM96"/>
<dbReference type="Pfam" id="PF04471">
    <property type="entry name" value="Mrr_cat"/>
    <property type="match status" value="1"/>
</dbReference>
<name>A0A177KM96_9BACI</name>
<dbReference type="Gene3D" id="3.40.1350.10">
    <property type="match status" value="1"/>
</dbReference>
<organism evidence="3 4">
    <name type="scientific">Domibacillus aminovorans</name>
    <dbReference type="NCBI Taxonomy" id="29332"/>
    <lineage>
        <taxon>Bacteria</taxon>
        <taxon>Bacillati</taxon>
        <taxon>Bacillota</taxon>
        <taxon>Bacilli</taxon>
        <taxon>Bacillales</taxon>
        <taxon>Bacillaceae</taxon>
        <taxon>Domibacillus</taxon>
    </lineage>
</organism>
<dbReference type="GO" id="GO:0015666">
    <property type="term" value="F:restriction endodeoxyribonuclease activity"/>
    <property type="evidence" value="ECO:0007669"/>
    <property type="project" value="TreeGrafter"/>
</dbReference>
<keyword evidence="1" id="KW-0472">Membrane</keyword>
<proteinExistence type="predicted"/>
<dbReference type="GO" id="GO:0003677">
    <property type="term" value="F:DNA binding"/>
    <property type="evidence" value="ECO:0007669"/>
    <property type="project" value="InterPro"/>
</dbReference>
<keyword evidence="1" id="KW-1133">Transmembrane helix</keyword>
<evidence type="ECO:0000313" key="4">
    <source>
        <dbReference type="Proteomes" id="UP000077271"/>
    </source>
</evidence>
<dbReference type="EMBL" id="LQWZ01000033">
    <property type="protein sequence ID" value="OAH54558.1"/>
    <property type="molecule type" value="Genomic_DNA"/>
</dbReference>
<dbReference type="InterPro" id="IPR052906">
    <property type="entry name" value="Type_IV_Methyl-Rstrct_Enzyme"/>
</dbReference>
<dbReference type="PANTHER" id="PTHR30015">
    <property type="entry name" value="MRR RESTRICTION SYSTEM PROTEIN"/>
    <property type="match status" value="1"/>
</dbReference>
<reference evidence="3 4" key="1">
    <citation type="submission" date="2016-01" db="EMBL/GenBank/DDBJ databases">
        <title>Investigation of taxonomic status of Bacillus aminovorans.</title>
        <authorList>
            <person name="Verma A."/>
            <person name="Pal Y."/>
            <person name="Krishnamurthi S."/>
        </authorList>
    </citation>
    <scope>NUCLEOTIDE SEQUENCE [LARGE SCALE GENOMIC DNA]</scope>
    <source>
        <strain evidence="3 4">DSM 4337</strain>
    </source>
</reference>
<keyword evidence="1" id="KW-0812">Transmembrane</keyword>
<feature type="transmembrane region" description="Helical" evidence="1">
    <location>
        <begin position="15"/>
        <end position="33"/>
    </location>
</feature>
<gene>
    <name evidence="3" type="ORF">AWH48_08160</name>
</gene>
<dbReference type="PANTHER" id="PTHR30015:SF6">
    <property type="entry name" value="SLL1429 PROTEIN"/>
    <property type="match status" value="1"/>
</dbReference>
<dbReference type="Proteomes" id="UP000077271">
    <property type="component" value="Unassembled WGS sequence"/>
</dbReference>